<reference evidence="2" key="1">
    <citation type="submission" date="2014-05" db="EMBL/GenBank/DDBJ databases">
        <title>The transcriptome of the halophilic microalga Tetraselmis sp. GSL018 isolated from the Great Salt Lake, Utah.</title>
        <authorList>
            <person name="Jinkerson R.E."/>
            <person name="D'Adamo S."/>
            <person name="Posewitz M.C."/>
        </authorList>
    </citation>
    <scope>NUCLEOTIDE SEQUENCE</scope>
    <source>
        <strain evidence="2">GSL018</strain>
    </source>
</reference>
<feature type="non-terminal residue" evidence="2">
    <location>
        <position position="96"/>
    </location>
</feature>
<dbReference type="AlphaFoldDB" id="A0A061QUS8"/>
<feature type="region of interest" description="Disordered" evidence="1">
    <location>
        <begin position="52"/>
        <end position="96"/>
    </location>
</feature>
<dbReference type="EMBL" id="GBEZ01023403">
    <property type="protein sequence ID" value="JAC63483.1"/>
    <property type="molecule type" value="Transcribed_RNA"/>
</dbReference>
<evidence type="ECO:0000256" key="1">
    <source>
        <dbReference type="SAM" id="MobiDB-lite"/>
    </source>
</evidence>
<gene>
    <name evidence="2" type="ORF">TSPGSL018_20527</name>
</gene>
<proteinExistence type="predicted"/>
<name>A0A061QUS8_9CHLO</name>
<feature type="compositionally biased region" description="Basic residues" evidence="1">
    <location>
        <begin position="87"/>
        <end position="96"/>
    </location>
</feature>
<evidence type="ECO:0000313" key="2">
    <source>
        <dbReference type="EMBL" id="JAC63483.1"/>
    </source>
</evidence>
<feature type="region of interest" description="Disordered" evidence="1">
    <location>
        <begin position="1"/>
        <end position="27"/>
    </location>
</feature>
<feature type="non-terminal residue" evidence="2">
    <location>
        <position position="1"/>
    </location>
</feature>
<feature type="compositionally biased region" description="Basic and acidic residues" evidence="1">
    <location>
        <begin position="1"/>
        <end position="17"/>
    </location>
</feature>
<sequence length="96" mass="9628">PPARKREAPRGEGEGERALGLAAGMGKRTRRGAVAPLLGNALSAAVLGSTLGASNTASQGPAAMHGRAKLRPALPPAIALPPAAQGRYRHPAGVRP</sequence>
<organism evidence="2">
    <name type="scientific">Tetraselmis sp. GSL018</name>
    <dbReference type="NCBI Taxonomy" id="582737"/>
    <lineage>
        <taxon>Eukaryota</taxon>
        <taxon>Viridiplantae</taxon>
        <taxon>Chlorophyta</taxon>
        <taxon>core chlorophytes</taxon>
        <taxon>Chlorodendrophyceae</taxon>
        <taxon>Chlorodendrales</taxon>
        <taxon>Chlorodendraceae</taxon>
        <taxon>Tetraselmis</taxon>
    </lineage>
</organism>
<protein>
    <submittedName>
        <fullName evidence="2">Uncharacterized protein</fullName>
    </submittedName>
</protein>
<accession>A0A061QUS8</accession>